<dbReference type="VEuPathDB" id="TriTrypDB:C3747_141g21"/>
<dbReference type="VEuPathDB" id="TriTrypDB:Tc_MARK_1626"/>
<evidence type="ECO:0000313" key="2">
    <source>
        <dbReference type="Proteomes" id="UP000246078"/>
    </source>
</evidence>
<dbReference type="VEuPathDB" id="TriTrypDB:TcCLB.511389.40"/>
<reference evidence="1 2" key="1">
    <citation type="journal article" date="2018" name="Microb. Genom.">
        <title>Expanding an expanded genome: long-read sequencing of Trypanosoma cruzi.</title>
        <authorList>
            <person name="Berna L."/>
            <person name="Rodriguez M."/>
            <person name="Chiribao M.L."/>
            <person name="Parodi-Talice A."/>
            <person name="Pita S."/>
            <person name="Rijo G."/>
            <person name="Alvarez-Valin F."/>
            <person name="Robello C."/>
        </authorList>
    </citation>
    <scope>NUCLEOTIDE SEQUENCE [LARGE SCALE GENOMIC DNA]</scope>
    <source>
        <strain evidence="1 2">TCC</strain>
    </source>
</reference>
<dbReference type="Proteomes" id="UP000246078">
    <property type="component" value="Unassembled WGS sequence"/>
</dbReference>
<dbReference type="VEuPathDB" id="TriTrypDB:TcCL_NonESM04823"/>
<gene>
    <name evidence="1" type="ORF">C3747_141g21</name>
</gene>
<dbReference type="VEuPathDB" id="TriTrypDB:TcG_01463"/>
<organism evidence="1 2">
    <name type="scientific">Trypanosoma cruzi</name>
    <dbReference type="NCBI Taxonomy" id="5693"/>
    <lineage>
        <taxon>Eukaryota</taxon>
        <taxon>Discoba</taxon>
        <taxon>Euglenozoa</taxon>
        <taxon>Kinetoplastea</taxon>
        <taxon>Metakinetoplastina</taxon>
        <taxon>Trypanosomatida</taxon>
        <taxon>Trypanosomatidae</taxon>
        <taxon>Trypanosoma</taxon>
        <taxon>Schizotrypanum</taxon>
    </lineage>
</organism>
<dbReference type="VEuPathDB" id="TriTrypDB:BCY84_21689"/>
<evidence type="ECO:0000313" key="1">
    <source>
        <dbReference type="EMBL" id="PWV04899.1"/>
    </source>
</evidence>
<dbReference type="VEuPathDB" id="TriTrypDB:TCDM_04877"/>
<proteinExistence type="predicted"/>
<accession>A0A2V2WBA0</accession>
<comment type="caution">
    <text evidence="1">The sequence shown here is derived from an EMBL/GenBank/DDBJ whole genome shotgun (WGS) entry which is preliminary data.</text>
</comment>
<name>A0A2V2WBA0_TRYCR</name>
<dbReference type="AlphaFoldDB" id="A0A2V2WBA0"/>
<dbReference type="VEuPathDB" id="TriTrypDB:TcYC6_0106440"/>
<dbReference type="VEuPathDB" id="TriTrypDB:TCSYLVIO_002915"/>
<sequence length="184" mass="20355">MNRRLFEALAVTATACPPSVSVVMVRLMAHTILEGDDTQHRTSFQTAVADTTTAMDTNTRDDGDRVSTPSVSAESLLQSWAATGRLSDEAPRKGAVSWELENIVELLQVVAEKQAFFLRDGRLGSIIVRQLMEGMTRGYLQQHHPLTAFERQVLCRIQEEVAWCPTCLTEVLADPAGDPQTQQK</sequence>
<protein>
    <submittedName>
        <fullName evidence="1">Uncharacterized protein</fullName>
    </submittedName>
</protein>
<dbReference type="VEuPathDB" id="TriTrypDB:C4B63_44g114"/>
<dbReference type="EMBL" id="PRFC01000141">
    <property type="protein sequence ID" value="PWV04899.1"/>
    <property type="molecule type" value="Genomic_DNA"/>
</dbReference>
<dbReference type="VEuPathDB" id="TriTrypDB:TcBrA4_0033320"/>